<evidence type="ECO:0000313" key="3">
    <source>
        <dbReference type="Proteomes" id="UP001162164"/>
    </source>
</evidence>
<gene>
    <name evidence="2" type="ORF">NQ317_013630</name>
</gene>
<evidence type="ECO:0000256" key="1">
    <source>
        <dbReference type="SAM" id="MobiDB-lite"/>
    </source>
</evidence>
<reference evidence="2" key="1">
    <citation type="journal article" date="2023" name="Insect Mol. Biol.">
        <title>Genome sequencing provides insights into the evolution of gene families encoding plant cell wall-degrading enzymes in longhorned beetles.</title>
        <authorList>
            <person name="Shin N.R."/>
            <person name="Okamura Y."/>
            <person name="Kirsch R."/>
            <person name="Pauchet Y."/>
        </authorList>
    </citation>
    <scope>NUCLEOTIDE SEQUENCE</scope>
    <source>
        <strain evidence="2">MMC_N1</strain>
    </source>
</reference>
<organism evidence="2 3">
    <name type="scientific">Molorchus minor</name>
    <dbReference type="NCBI Taxonomy" id="1323400"/>
    <lineage>
        <taxon>Eukaryota</taxon>
        <taxon>Metazoa</taxon>
        <taxon>Ecdysozoa</taxon>
        <taxon>Arthropoda</taxon>
        <taxon>Hexapoda</taxon>
        <taxon>Insecta</taxon>
        <taxon>Pterygota</taxon>
        <taxon>Neoptera</taxon>
        <taxon>Endopterygota</taxon>
        <taxon>Coleoptera</taxon>
        <taxon>Polyphaga</taxon>
        <taxon>Cucujiformia</taxon>
        <taxon>Chrysomeloidea</taxon>
        <taxon>Cerambycidae</taxon>
        <taxon>Lamiinae</taxon>
        <taxon>Monochamini</taxon>
        <taxon>Molorchus</taxon>
    </lineage>
</organism>
<sequence length="90" mass="9905">MGKRTKRTIGLKILEVEVILFQVFIMGIQVDGDGGLTLTAPMFNRYRPDNGSRYHWKQQGPSKGKQARISRGKVPSRPASPVLGSEGVHG</sequence>
<dbReference type="Proteomes" id="UP001162164">
    <property type="component" value="Unassembled WGS sequence"/>
</dbReference>
<proteinExistence type="predicted"/>
<dbReference type="EMBL" id="JAPWTJ010002516">
    <property type="protein sequence ID" value="KAJ8965835.1"/>
    <property type="molecule type" value="Genomic_DNA"/>
</dbReference>
<name>A0ABQ9IU56_9CUCU</name>
<keyword evidence="3" id="KW-1185">Reference proteome</keyword>
<evidence type="ECO:0000313" key="2">
    <source>
        <dbReference type="EMBL" id="KAJ8965835.1"/>
    </source>
</evidence>
<feature type="region of interest" description="Disordered" evidence="1">
    <location>
        <begin position="49"/>
        <end position="90"/>
    </location>
</feature>
<comment type="caution">
    <text evidence="2">The sequence shown here is derived from an EMBL/GenBank/DDBJ whole genome shotgun (WGS) entry which is preliminary data.</text>
</comment>
<accession>A0ABQ9IU56</accession>
<protein>
    <submittedName>
        <fullName evidence="2">Uncharacterized protein</fullName>
    </submittedName>
</protein>